<dbReference type="Pfam" id="PF12697">
    <property type="entry name" value="Abhydrolase_6"/>
    <property type="match status" value="1"/>
</dbReference>
<feature type="domain" description="AB hydrolase-1" evidence="1">
    <location>
        <begin position="6"/>
        <end position="207"/>
    </location>
</feature>
<dbReference type="SUPFAM" id="SSF53474">
    <property type="entry name" value="alpha/beta-Hydrolases"/>
    <property type="match status" value="1"/>
</dbReference>
<dbReference type="EMBL" id="BAAABM010000053">
    <property type="protein sequence ID" value="GAA0358614.1"/>
    <property type="molecule type" value="Genomic_DNA"/>
</dbReference>
<dbReference type="Gene3D" id="3.40.50.1820">
    <property type="entry name" value="alpha/beta hydrolase"/>
    <property type="match status" value="1"/>
</dbReference>
<dbReference type="Proteomes" id="UP001501822">
    <property type="component" value="Unassembled WGS sequence"/>
</dbReference>
<protein>
    <recommendedName>
        <fullName evidence="1">AB hydrolase-1 domain-containing protein</fullName>
    </recommendedName>
</protein>
<reference evidence="3" key="1">
    <citation type="journal article" date="2019" name="Int. J. Syst. Evol. Microbiol.">
        <title>The Global Catalogue of Microorganisms (GCM) 10K type strain sequencing project: providing services to taxonomists for standard genome sequencing and annotation.</title>
        <authorList>
            <consortium name="The Broad Institute Genomics Platform"/>
            <consortium name="The Broad Institute Genome Sequencing Center for Infectious Disease"/>
            <person name="Wu L."/>
            <person name="Ma J."/>
        </authorList>
    </citation>
    <scope>NUCLEOTIDE SEQUENCE [LARGE SCALE GENOMIC DNA]</scope>
    <source>
        <strain evidence="3">JCM 3146</strain>
    </source>
</reference>
<dbReference type="RefSeq" id="WP_252804191.1">
    <property type="nucleotide sequence ID" value="NZ_BAAABM010000053.1"/>
</dbReference>
<comment type="caution">
    <text evidence="2">The sequence shown here is derived from an EMBL/GenBank/DDBJ whole genome shotgun (WGS) entry which is preliminary data.</text>
</comment>
<gene>
    <name evidence="2" type="ORF">GCM10010151_55370</name>
</gene>
<evidence type="ECO:0000313" key="3">
    <source>
        <dbReference type="Proteomes" id="UP001501822"/>
    </source>
</evidence>
<sequence length="215" mass="22455">MTPGTIVLLHSPLTTASAWGALAEALGPYDVVVPEVTDDDRPPYAGRYVACAALEITRAGARAPVVLVGHGGAGPLLPPVGAAQRAAHRLVGGYVFVDAELPPPAGSSRLDQVGAFGPEFAEALKNGGRFPDEDPPTGVLPRPRDEEFFAEALPMPQDWPDAPCGFLRTSEAYERQAAQARLRGWTVAETAGGHFAAVTDPEATARALTELIAAL</sequence>
<accession>A0ABP3H1F8</accession>
<keyword evidence="3" id="KW-1185">Reference proteome</keyword>
<evidence type="ECO:0000259" key="1">
    <source>
        <dbReference type="Pfam" id="PF12697"/>
    </source>
</evidence>
<dbReference type="InterPro" id="IPR000073">
    <property type="entry name" value="AB_hydrolase_1"/>
</dbReference>
<organism evidence="2 3">
    <name type="scientific">Actinoallomurus spadix</name>
    <dbReference type="NCBI Taxonomy" id="79912"/>
    <lineage>
        <taxon>Bacteria</taxon>
        <taxon>Bacillati</taxon>
        <taxon>Actinomycetota</taxon>
        <taxon>Actinomycetes</taxon>
        <taxon>Streptosporangiales</taxon>
        <taxon>Thermomonosporaceae</taxon>
        <taxon>Actinoallomurus</taxon>
    </lineage>
</organism>
<name>A0ABP3H1F8_9ACTN</name>
<dbReference type="InterPro" id="IPR029058">
    <property type="entry name" value="AB_hydrolase_fold"/>
</dbReference>
<proteinExistence type="predicted"/>
<evidence type="ECO:0000313" key="2">
    <source>
        <dbReference type="EMBL" id="GAA0358614.1"/>
    </source>
</evidence>